<proteinExistence type="predicted"/>
<dbReference type="EMBL" id="CP001998">
    <property type="protein sequence ID" value="ADE53221.1"/>
    <property type="molecule type" value="Genomic_DNA"/>
</dbReference>
<gene>
    <name evidence="1" type="ordered locus">Caka_0194</name>
</gene>
<dbReference type="Proteomes" id="UP000000925">
    <property type="component" value="Chromosome"/>
</dbReference>
<keyword evidence="2" id="KW-1185">Reference proteome</keyword>
<protein>
    <submittedName>
        <fullName evidence="1">Uncharacterized protein</fullName>
    </submittedName>
</protein>
<name>D5ELP6_CORAD</name>
<dbReference type="AlphaFoldDB" id="D5ELP6"/>
<evidence type="ECO:0000313" key="2">
    <source>
        <dbReference type="Proteomes" id="UP000000925"/>
    </source>
</evidence>
<evidence type="ECO:0000313" key="1">
    <source>
        <dbReference type="EMBL" id="ADE53221.1"/>
    </source>
</evidence>
<dbReference type="STRING" id="583355.Caka_0194"/>
<accession>D5ELP6</accession>
<reference evidence="1 2" key="1">
    <citation type="journal article" date="2010" name="Stand. Genomic Sci.">
        <title>Complete genome sequence of Coraliomargarita akajimensis type strain (04OKA010-24).</title>
        <authorList>
            <person name="Mavromatis K."/>
            <person name="Abt B."/>
            <person name="Brambilla E."/>
            <person name="Lapidus A."/>
            <person name="Copeland A."/>
            <person name="Deshpande S."/>
            <person name="Nolan M."/>
            <person name="Lucas S."/>
            <person name="Tice H."/>
            <person name="Cheng J.F."/>
            <person name="Han C."/>
            <person name="Detter J.C."/>
            <person name="Woyke T."/>
            <person name="Goodwin L."/>
            <person name="Pitluck S."/>
            <person name="Held B."/>
            <person name="Brettin T."/>
            <person name="Tapia R."/>
            <person name="Ivanova N."/>
            <person name="Mikhailova N."/>
            <person name="Pati A."/>
            <person name="Liolios K."/>
            <person name="Chen A."/>
            <person name="Palaniappan K."/>
            <person name="Land M."/>
            <person name="Hauser L."/>
            <person name="Chang Y.J."/>
            <person name="Jeffries C.D."/>
            <person name="Rohde M."/>
            <person name="Goker M."/>
            <person name="Bristow J."/>
            <person name="Eisen J.A."/>
            <person name="Markowitz V."/>
            <person name="Hugenholtz P."/>
            <person name="Klenk H.P."/>
            <person name="Kyrpides N.C."/>
        </authorList>
    </citation>
    <scope>NUCLEOTIDE SEQUENCE [LARGE SCALE GENOMIC DNA]</scope>
    <source>
        <strain evidence="2">DSM 45221 / IAM 15411 / JCM 23193 / KCTC 12865</strain>
    </source>
</reference>
<sequence>MGSGFFRVLQLDVTHQDRGMVECANVGYPGYRSVSKFYTVVIELHAVHAIDFTAYCLGSSETWLSDFISLVSPCGGLDSLDCS</sequence>
<dbReference type="HOGENOM" id="CLU_2536858_0_0_0"/>
<organism evidence="1 2">
    <name type="scientific">Coraliomargarita akajimensis (strain DSM 45221 / IAM 15411 / JCM 23193 / KCTC 12865 / 04OKA010-24)</name>
    <dbReference type="NCBI Taxonomy" id="583355"/>
    <lineage>
        <taxon>Bacteria</taxon>
        <taxon>Pseudomonadati</taxon>
        <taxon>Verrucomicrobiota</taxon>
        <taxon>Opitutia</taxon>
        <taxon>Puniceicoccales</taxon>
        <taxon>Coraliomargaritaceae</taxon>
        <taxon>Coraliomargarita</taxon>
    </lineage>
</organism>
<dbReference type="KEGG" id="caa:Caka_0194"/>